<evidence type="ECO:0000256" key="9">
    <source>
        <dbReference type="SAM" id="MobiDB-lite"/>
    </source>
</evidence>
<gene>
    <name evidence="11" type="ORF">ZYGR_0H03230</name>
</gene>
<evidence type="ECO:0000256" key="2">
    <source>
        <dbReference type="ARBA" id="ARBA00007203"/>
    </source>
</evidence>
<comment type="subcellular location">
    <subcellularLocation>
        <location evidence="1 8">Nucleus</location>
    </subcellularLocation>
</comment>
<keyword evidence="7" id="KW-0479">Metal-binding</keyword>
<proteinExistence type="inferred from homology"/>
<organism evidence="11 12">
    <name type="scientific">Zygosaccharomyces rouxii</name>
    <dbReference type="NCBI Taxonomy" id="4956"/>
    <lineage>
        <taxon>Eukaryota</taxon>
        <taxon>Fungi</taxon>
        <taxon>Dikarya</taxon>
        <taxon>Ascomycota</taxon>
        <taxon>Saccharomycotina</taxon>
        <taxon>Saccharomycetes</taxon>
        <taxon>Saccharomycetales</taxon>
        <taxon>Saccharomycetaceae</taxon>
        <taxon>Zygosaccharomyces</taxon>
    </lineage>
</organism>
<dbReference type="PANTHER" id="PTHR12942:SF2">
    <property type="entry name" value="PRE-MRNA-SPLICING FACTOR SLU7"/>
    <property type="match status" value="1"/>
</dbReference>
<dbReference type="EMBL" id="BDGX01000008">
    <property type="protein sequence ID" value="GAV47480.1"/>
    <property type="molecule type" value="Genomic_DNA"/>
</dbReference>
<dbReference type="InterPro" id="IPR021715">
    <property type="entry name" value="Slu7_dom"/>
</dbReference>
<keyword evidence="7" id="KW-0862">Zinc</keyword>
<evidence type="ECO:0000256" key="1">
    <source>
        <dbReference type="ARBA" id="ARBA00004123"/>
    </source>
</evidence>
<reference evidence="11 12" key="1">
    <citation type="submission" date="2016-08" db="EMBL/GenBank/DDBJ databases">
        <title>Draft genome sequence of allopolyploid Zygosaccharomyces rouxii.</title>
        <authorList>
            <person name="Watanabe J."/>
            <person name="Uehara K."/>
            <person name="Mogi Y."/>
            <person name="Tsukioka Y."/>
        </authorList>
    </citation>
    <scope>NUCLEOTIDE SEQUENCE [LARGE SCALE GENOMIC DNA]</scope>
    <source>
        <strain evidence="11 12">NBRC 110957</strain>
    </source>
</reference>
<dbReference type="AlphaFoldDB" id="A0A1Q2ZVF7"/>
<feature type="domain" description="CCHC-type" evidence="10">
    <location>
        <begin position="75"/>
        <end position="89"/>
    </location>
</feature>
<dbReference type="OMA" id="KSKMFRR"/>
<name>A0A1Q2ZVF7_ZYGRO</name>
<dbReference type="GO" id="GO:0030628">
    <property type="term" value="F:pre-mRNA 3'-splice site binding"/>
    <property type="evidence" value="ECO:0007669"/>
    <property type="project" value="UniProtKB-UniRule"/>
</dbReference>
<dbReference type="GO" id="GO:0000350">
    <property type="term" value="P:generation of catalytic spliceosome for second transesterification step"/>
    <property type="evidence" value="ECO:0007669"/>
    <property type="project" value="EnsemblFungi"/>
</dbReference>
<dbReference type="GO" id="GO:0008270">
    <property type="term" value="F:zinc ion binding"/>
    <property type="evidence" value="ECO:0007669"/>
    <property type="project" value="UniProtKB-KW"/>
</dbReference>
<evidence type="ECO:0000313" key="12">
    <source>
        <dbReference type="Proteomes" id="UP000187013"/>
    </source>
</evidence>
<keyword evidence="3 8" id="KW-0507">mRNA processing</keyword>
<evidence type="ECO:0000259" key="10">
    <source>
        <dbReference type="PROSITE" id="PS50158"/>
    </source>
</evidence>
<evidence type="ECO:0000256" key="8">
    <source>
        <dbReference type="RuleBase" id="RU367071"/>
    </source>
</evidence>
<evidence type="ECO:0000313" key="11">
    <source>
        <dbReference type="EMBL" id="GAV47480.1"/>
    </source>
</evidence>
<keyword evidence="7" id="KW-0863">Zinc-finger</keyword>
<keyword evidence="4 8" id="KW-0747">Spliceosome</keyword>
<dbReference type="PROSITE" id="PS50158">
    <property type="entry name" value="ZF_CCHC"/>
    <property type="match status" value="1"/>
</dbReference>
<comment type="caution">
    <text evidence="11">The sequence shown here is derived from an EMBL/GenBank/DDBJ whole genome shotgun (WGS) entry which is preliminary data.</text>
</comment>
<keyword evidence="5 8" id="KW-0508">mRNA splicing</keyword>
<evidence type="ECO:0000256" key="3">
    <source>
        <dbReference type="ARBA" id="ARBA00022664"/>
    </source>
</evidence>
<evidence type="ECO:0000256" key="7">
    <source>
        <dbReference type="PROSITE-ProRule" id="PRU00047"/>
    </source>
</evidence>
<dbReference type="GO" id="GO:0071021">
    <property type="term" value="C:U2-type post-spliceosomal complex"/>
    <property type="evidence" value="ECO:0007669"/>
    <property type="project" value="EnsemblFungi"/>
</dbReference>
<protein>
    <recommendedName>
        <fullName evidence="8">Pre-mRNA-splicing factor SLU7</fullName>
    </recommendedName>
</protein>
<dbReference type="InterPro" id="IPR001878">
    <property type="entry name" value="Znf_CCHC"/>
</dbReference>
<evidence type="ECO:0000256" key="4">
    <source>
        <dbReference type="ARBA" id="ARBA00022728"/>
    </source>
</evidence>
<dbReference type="Proteomes" id="UP000187013">
    <property type="component" value="Unassembled WGS sequence"/>
</dbReference>
<sequence>MSEKPKENIHIPRYIKNQPWYYKEAAGKEDDYLVHHRQVKKGTLDIDNNSEPKLGPGIQDEFETVRINKDDVRPRCLNCGSSDHLKRDCLERPKKILKTDDKDLVVKRKAFQAVDWDAKQDRWFGYTGKEYDEVLKNWKTPSHRKSNELQDQDWDTDEEIELMKLGLYKDHVGALKQDDSQNTQLKASVRLREDKAAYLNDLNSSELRYDPKSRVYKSEELGFIDNDSHMFHRHLTGEAQELQNLNKFSRTHARRMGVRDDEENDAKAKHVLVANPTQYEMLKRQDGEPIKRDRAKDEGQAQRTKGTARSRKDLEDLYG</sequence>
<feature type="region of interest" description="Disordered" evidence="9">
    <location>
        <begin position="278"/>
        <end position="319"/>
    </location>
</feature>
<dbReference type="GO" id="GO:0000386">
    <property type="term" value="F:second spliceosomal transesterification activity"/>
    <property type="evidence" value="ECO:0007669"/>
    <property type="project" value="EnsemblFungi"/>
</dbReference>
<feature type="compositionally biased region" description="Basic and acidic residues" evidence="9">
    <location>
        <begin position="310"/>
        <end position="319"/>
    </location>
</feature>
<evidence type="ECO:0000256" key="5">
    <source>
        <dbReference type="ARBA" id="ARBA00023187"/>
    </source>
</evidence>
<dbReference type="eggNOG" id="KOG2560">
    <property type="taxonomic scope" value="Eukaryota"/>
</dbReference>
<comment type="subunit">
    <text evidence="8">Associated with the spliceosome.</text>
</comment>
<evidence type="ECO:0000256" key="6">
    <source>
        <dbReference type="ARBA" id="ARBA00023242"/>
    </source>
</evidence>
<accession>A0A1Q2ZVF7</accession>
<dbReference type="InterPro" id="IPR039974">
    <property type="entry name" value="Splicing_factor_SLU7"/>
</dbReference>
<dbReference type="PANTHER" id="PTHR12942">
    <property type="entry name" value="STEP II SPLICING FACTOR SLU7"/>
    <property type="match status" value="1"/>
</dbReference>
<keyword evidence="6 8" id="KW-0539">Nucleus</keyword>
<comment type="function">
    <text evidence="8">Involved in pre-mRNA splicing.</text>
</comment>
<feature type="compositionally biased region" description="Basic and acidic residues" evidence="9">
    <location>
        <begin position="281"/>
        <end position="300"/>
    </location>
</feature>
<dbReference type="GO" id="GO:0000974">
    <property type="term" value="C:Prp19 complex"/>
    <property type="evidence" value="ECO:0007669"/>
    <property type="project" value="EnsemblFungi"/>
</dbReference>
<dbReference type="OrthoDB" id="249612at2759"/>
<dbReference type="Pfam" id="PF11708">
    <property type="entry name" value="Slu7"/>
    <property type="match status" value="1"/>
</dbReference>
<comment type="similarity">
    <text evidence="2 8">Belongs to the SLU7 family.</text>
</comment>